<dbReference type="Proteomes" id="UP001342314">
    <property type="component" value="Unassembled WGS sequence"/>
</dbReference>
<evidence type="ECO:0000313" key="3">
    <source>
        <dbReference type="Proteomes" id="UP001342314"/>
    </source>
</evidence>
<dbReference type="EMBL" id="BQKY01000006">
    <property type="protein sequence ID" value="GJN90240.1"/>
    <property type="molecule type" value="Genomic_DNA"/>
</dbReference>
<reference evidence="2 3" key="1">
    <citation type="submission" date="2021-12" db="EMBL/GenBank/DDBJ databases">
        <title>High titer production of polyol ester of fatty acids by Rhodotorula paludigena BS15 towards product separation-free biomass refinery.</title>
        <authorList>
            <person name="Mano J."/>
            <person name="Ono H."/>
            <person name="Tanaka T."/>
            <person name="Naito K."/>
            <person name="Sushida H."/>
            <person name="Ike M."/>
            <person name="Tokuyasu K."/>
            <person name="Kitaoka M."/>
        </authorList>
    </citation>
    <scope>NUCLEOTIDE SEQUENCE [LARGE SCALE GENOMIC DNA]</scope>
    <source>
        <strain evidence="2 3">BS15</strain>
    </source>
</reference>
<keyword evidence="3" id="KW-1185">Reference proteome</keyword>
<feature type="region of interest" description="Disordered" evidence="1">
    <location>
        <begin position="230"/>
        <end position="271"/>
    </location>
</feature>
<feature type="region of interest" description="Disordered" evidence="1">
    <location>
        <begin position="1"/>
        <end position="73"/>
    </location>
</feature>
<feature type="compositionally biased region" description="Low complexity" evidence="1">
    <location>
        <begin position="147"/>
        <end position="183"/>
    </location>
</feature>
<feature type="region of interest" description="Disordered" evidence="1">
    <location>
        <begin position="119"/>
        <end position="193"/>
    </location>
</feature>
<gene>
    <name evidence="2" type="ORF">Rhopal_003239-T1</name>
</gene>
<accession>A0AAV5GL40</accession>
<sequence length="368" mass="38641">MFEDASPDASLSHFSHASFLSPAPPPPPATVESADPSHALSASTSSHPPQPKQLSALLHSQRTPRARARARESLSLEELLRLGLARGGTPGRVSAGGGGSGAADELELLLDEGTSRLMLEEIGGGGGGKGSDGPVEDAQAGPLTPWRGRVVSVSSARRNSLAASLSASMAGSPSGASVGAGDSFLSPPRGTPAGEESKVLLLRQSTAEASDLRRQLSALQSEVDRLRTDRDRLSHAHVEKGERESDASRRAQALEDELERAHAREEAMRRDWDAERREMECEMAELASVAASAPPPPPAPPLLGQEERERAARLERQHAVALAQECARAACASEAVALEAFAAGARRDRAEVAGALETGLQLWSVQVQ</sequence>
<comment type="caution">
    <text evidence="2">The sequence shown here is derived from an EMBL/GenBank/DDBJ whole genome shotgun (WGS) entry which is preliminary data.</text>
</comment>
<dbReference type="AlphaFoldDB" id="A0AAV5GL40"/>
<name>A0AAV5GL40_9BASI</name>
<feature type="compositionally biased region" description="Gly residues" evidence="1">
    <location>
        <begin position="122"/>
        <end position="131"/>
    </location>
</feature>
<organism evidence="2 3">
    <name type="scientific">Rhodotorula paludigena</name>
    <dbReference type="NCBI Taxonomy" id="86838"/>
    <lineage>
        <taxon>Eukaryota</taxon>
        <taxon>Fungi</taxon>
        <taxon>Dikarya</taxon>
        <taxon>Basidiomycota</taxon>
        <taxon>Pucciniomycotina</taxon>
        <taxon>Microbotryomycetes</taxon>
        <taxon>Sporidiobolales</taxon>
        <taxon>Sporidiobolaceae</taxon>
        <taxon>Rhodotorula</taxon>
    </lineage>
</organism>
<protein>
    <submittedName>
        <fullName evidence="2">Uncharacterized protein</fullName>
    </submittedName>
</protein>
<evidence type="ECO:0000256" key="1">
    <source>
        <dbReference type="SAM" id="MobiDB-lite"/>
    </source>
</evidence>
<evidence type="ECO:0000313" key="2">
    <source>
        <dbReference type="EMBL" id="GJN90240.1"/>
    </source>
</evidence>
<feature type="compositionally biased region" description="Low complexity" evidence="1">
    <location>
        <begin position="9"/>
        <end position="21"/>
    </location>
</feature>
<proteinExistence type="predicted"/>